<dbReference type="EMBL" id="BAAAVI010000026">
    <property type="protein sequence ID" value="GAA2877528.1"/>
    <property type="molecule type" value="Genomic_DNA"/>
</dbReference>
<dbReference type="Gene3D" id="3.90.550.10">
    <property type="entry name" value="Spore Coat Polysaccharide Biosynthesis Protein SpsA, Chain A"/>
    <property type="match status" value="1"/>
</dbReference>
<keyword evidence="2" id="KW-0328">Glycosyltransferase</keyword>
<comment type="similarity">
    <text evidence="1">Belongs to the glycosyltransferase 2 family.</text>
</comment>
<protein>
    <submittedName>
        <fullName evidence="5">Polyprenol monophosphomannose synthase</fullName>
    </submittedName>
</protein>
<evidence type="ECO:0000313" key="5">
    <source>
        <dbReference type="EMBL" id="GAA2877528.1"/>
    </source>
</evidence>
<dbReference type="InterPro" id="IPR001173">
    <property type="entry name" value="Glyco_trans_2-like"/>
</dbReference>
<dbReference type="PANTHER" id="PTHR43398:SF1">
    <property type="entry name" value="DOLICHOL-PHOSPHATE MANNOSYLTRANSFERASE SUBUNIT 1"/>
    <property type="match status" value="1"/>
</dbReference>
<keyword evidence="6" id="KW-1185">Reference proteome</keyword>
<dbReference type="Proteomes" id="UP001500831">
    <property type="component" value="Unassembled WGS sequence"/>
</dbReference>
<evidence type="ECO:0000256" key="2">
    <source>
        <dbReference type="ARBA" id="ARBA00022676"/>
    </source>
</evidence>
<dbReference type="Pfam" id="PF00535">
    <property type="entry name" value="Glycos_transf_2"/>
    <property type="match status" value="1"/>
</dbReference>
<dbReference type="SUPFAM" id="SSF53448">
    <property type="entry name" value="Nucleotide-diphospho-sugar transferases"/>
    <property type="match status" value="1"/>
</dbReference>
<evidence type="ECO:0000313" key="6">
    <source>
        <dbReference type="Proteomes" id="UP001500831"/>
    </source>
</evidence>
<evidence type="ECO:0000256" key="3">
    <source>
        <dbReference type="ARBA" id="ARBA00022679"/>
    </source>
</evidence>
<evidence type="ECO:0000256" key="1">
    <source>
        <dbReference type="ARBA" id="ARBA00006739"/>
    </source>
</evidence>
<keyword evidence="3" id="KW-0808">Transferase</keyword>
<comment type="caution">
    <text evidence="5">The sequence shown here is derived from an EMBL/GenBank/DDBJ whole genome shotgun (WGS) entry which is preliminary data.</text>
</comment>
<sequence length="249" mass="27339">MEQMLGRVLVIVPTYNERENLPVIIRRLREAVPEAHLLVADDDSPDGTGEVADELAAGDGHVHVLHRPGKQGLGAAYIAGFHWGLAEGYGVLVEMDADGSHQPEELPKLLDALADGADLAIGSRYVPGGKVVNWPASREFLSRGANVYTRMMLGLPVRDATAGFRAYRAATLEKVGLDDVQSQGYCFQVDLTLRTARNGLRVTEVPITFVERVAGASKMSRSIMAEAFWRITMWGVTGLPARLRRRRHR</sequence>
<proteinExistence type="inferred from homology"/>
<organism evidence="5 6">
    <name type="scientific">Streptosporangium fragile</name>
    <dbReference type="NCBI Taxonomy" id="46186"/>
    <lineage>
        <taxon>Bacteria</taxon>
        <taxon>Bacillati</taxon>
        <taxon>Actinomycetota</taxon>
        <taxon>Actinomycetes</taxon>
        <taxon>Streptosporangiales</taxon>
        <taxon>Streptosporangiaceae</taxon>
        <taxon>Streptosporangium</taxon>
    </lineage>
</organism>
<dbReference type="RefSeq" id="WP_344973286.1">
    <property type="nucleotide sequence ID" value="NZ_BAAAVI010000026.1"/>
</dbReference>
<feature type="domain" description="Glycosyltransferase 2-like" evidence="4">
    <location>
        <begin position="10"/>
        <end position="175"/>
    </location>
</feature>
<dbReference type="InterPro" id="IPR029044">
    <property type="entry name" value="Nucleotide-diphossugar_trans"/>
</dbReference>
<accession>A0ABN3VZY8</accession>
<reference evidence="5 6" key="1">
    <citation type="journal article" date="2019" name="Int. J. Syst. Evol. Microbiol.">
        <title>The Global Catalogue of Microorganisms (GCM) 10K type strain sequencing project: providing services to taxonomists for standard genome sequencing and annotation.</title>
        <authorList>
            <consortium name="The Broad Institute Genomics Platform"/>
            <consortium name="The Broad Institute Genome Sequencing Center for Infectious Disease"/>
            <person name="Wu L."/>
            <person name="Ma J."/>
        </authorList>
    </citation>
    <scope>NUCLEOTIDE SEQUENCE [LARGE SCALE GENOMIC DNA]</scope>
    <source>
        <strain evidence="5 6">JCM 6242</strain>
    </source>
</reference>
<dbReference type="InterPro" id="IPR039528">
    <property type="entry name" value="DPM1-like"/>
</dbReference>
<gene>
    <name evidence="5" type="ORF">GCM10010517_39050</name>
</gene>
<name>A0ABN3VZY8_9ACTN</name>
<dbReference type="CDD" id="cd06442">
    <property type="entry name" value="DPM1_like"/>
    <property type="match status" value="1"/>
</dbReference>
<evidence type="ECO:0000259" key="4">
    <source>
        <dbReference type="Pfam" id="PF00535"/>
    </source>
</evidence>
<dbReference type="PANTHER" id="PTHR43398">
    <property type="entry name" value="DOLICHOL-PHOSPHATE MANNOSYLTRANSFERASE SUBUNIT 1"/>
    <property type="match status" value="1"/>
</dbReference>